<dbReference type="EMBL" id="BPQB01000058">
    <property type="protein sequence ID" value="GJE96318.1"/>
    <property type="molecule type" value="Genomic_DNA"/>
</dbReference>
<dbReference type="AlphaFoldDB" id="A0A9P3GI12"/>
<proteinExistence type="predicted"/>
<sequence>MFNLHPDDEGVAYGALAELCNHELVWGSRGGRGLEGLIPCCPFAIQGGVLEGPKKYGPLLTLTHDGCASQVVCGAES</sequence>
<evidence type="ECO:0000313" key="2">
    <source>
        <dbReference type="Proteomes" id="UP000703269"/>
    </source>
</evidence>
<dbReference type="Proteomes" id="UP000703269">
    <property type="component" value="Unassembled WGS sequence"/>
</dbReference>
<keyword evidence="2" id="KW-1185">Reference proteome</keyword>
<accession>A0A9P3GI12</accession>
<comment type="caution">
    <text evidence="1">The sequence shown here is derived from an EMBL/GenBank/DDBJ whole genome shotgun (WGS) entry which is preliminary data.</text>
</comment>
<organism evidence="1 2">
    <name type="scientific">Phanerochaete sordida</name>
    <dbReference type="NCBI Taxonomy" id="48140"/>
    <lineage>
        <taxon>Eukaryota</taxon>
        <taxon>Fungi</taxon>
        <taxon>Dikarya</taxon>
        <taxon>Basidiomycota</taxon>
        <taxon>Agaricomycotina</taxon>
        <taxon>Agaricomycetes</taxon>
        <taxon>Polyporales</taxon>
        <taxon>Phanerochaetaceae</taxon>
        <taxon>Phanerochaete</taxon>
    </lineage>
</organism>
<gene>
    <name evidence="1" type="ORF">PsYK624_125120</name>
</gene>
<reference evidence="1 2" key="1">
    <citation type="submission" date="2021-08" db="EMBL/GenBank/DDBJ databases">
        <title>Draft Genome Sequence of Phanerochaete sordida strain YK-624.</title>
        <authorList>
            <person name="Mori T."/>
            <person name="Dohra H."/>
            <person name="Suzuki T."/>
            <person name="Kawagishi H."/>
            <person name="Hirai H."/>
        </authorList>
    </citation>
    <scope>NUCLEOTIDE SEQUENCE [LARGE SCALE GENOMIC DNA]</scope>
    <source>
        <strain evidence="1 2">YK-624</strain>
    </source>
</reference>
<protein>
    <submittedName>
        <fullName evidence="1">Uncharacterized protein</fullName>
    </submittedName>
</protein>
<name>A0A9P3GI12_9APHY</name>
<evidence type="ECO:0000313" key="1">
    <source>
        <dbReference type="EMBL" id="GJE96318.1"/>
    </source>
</evidence>